<gene>
    <name evidence="10 11" type="primary">atpG</name>
    <name evidence="11" type="ORF">EXD82_08775</name>
</gene>
<evidence type="ECO:0000313" key="11">
    <source>
        <dbReference type="EMBL" id="TQQ83981.1"/>
    </source>
</evidence>
<dbReference type="SUPFAM" id="SSF52943">
    <property type="entry name" value="ATP synthase (F1-ATPase), gamma subunit"/>
    <property type="match status" value="1"/>
</dbReference>
<sequence>MSGVGVKEIKRRKAGIESTRQITNAMNLVSSSKLIRAREAAELSKPYAYFLYDMVLETAADVKKACREFVEKREVKRRCFIVVAGDRGLAGGYNMNIFREAESLMNKDTDMVIPIGKKSCEFFRKRGYNVVDEINSVETCKYDEIDRITKLITEKYKNKEVDDVTFIYTKFRSAIIQTVRVKTLFPVALEMMKPYGKEKSGDEKKVSPRRQYYPSAEEVFRELISEYTASQIYNGIKESFASEQASRRNAMQSATDSADDMLAKLDSEFNRARQASITREITEIAGGAEALK</sequence>
<keyword evidence="4 10" id="KW-0813">Transport</keyword>
<dbReference type="NCBIfam" id="TIGR01146">
    <property type="entry name" value="ATPsyn_F1gamma"/>
    <property type="match status" value="1"/>
</dbReference>
<comment type="caution">
    <text evidence="11">The sequence shown here is derived from an EMBL/GenBank/DDBJ whole genome shotgun (WGS) entry which is preliminary data.</text>
</comment>
<evidence type="ECO:0000256" key="9">
    <source>
        <dbReference type="ARBA" id="ARBA00023310"/>
    </source>
</evidence>
<dbReference type="AlphaFoldDB" id="A0A544QTF5"/>
<dbReference type="InterPro" id="IPR000131">
    <property type="entry name" value="ATP_synth_F1_gsu"/>
</dbReference>
<evidence type="ECO:0000256" key="10">
    <source>
        <dbReference type="HAMAP-Rule" id="MF_00815"/>
    </source>
</evidence>
<dbReference type="Gene3D" id="1.10.287.80">
    <property type="entry name" value="ATP synthase, gamma subunit, helix hairpin domain"/>
    <property type="match status" value="2"/>
</dbReference>
<dbReference type="Pfam" id="PF00231">
    <property type="entry name" value="ATP-synt"/>
    <property type="match status" value="1"/>
</dbReference>
<accession>A0A544QTF5</accession>
<dbReference type="GO" id="GO:0005524">
    <property type="term" value="F:ATP binding"/>
    <property type="evidence" value="ECO:0007669"/>
    <property type="project" value="UniProtKB-UniRule"/>
</dbReference>
<comment type="similarity">
    <text evidence="3 10">Belongs to the ATPase gamma chain family.</text>
</comment>
<comment type="subunit">
    <text evidence="10">F-type ATPases have 2 components, CF(1) - the catalytic core - and CF(0) - the membrane proton channel. CF(1) has five subunits: alpha(3), beta(3), gamma(1), delta(1), epsilon(1). CF(0) has three main subunits: a, b and c.</text>
</comment>
<dbReference type="OrthoDB" id="9812769at2"/>
<keyword evidence="7 10" id="KW-0472">Membrane</keyword>
<dbReference type="GO" id="GO:0042777">
    <property type="term" value="P:proton motive force-driven plasma membrane ATP synthesis"/>
    <property type="evidence" value="ECO:0007669"/>
    <property type="project" value="UniProtKB-UniRule"/>
</dbReference>
<dbReference type="HAMAP" id="MF_00815">
    <property type="entry name" value="ATP_synth_gamma_bact"/>
    <property type="match status" value="1"/>
</dbReference>
<dbReference type="EMBL" id="SGJB01000018">
    <property type="protein sequence ID" value="TQQ83981.1"/>
    <property type="molecule type" value="Genomic_DNA"/>
</dbReference>
<organism evidence="11 12">
    <name type="scientific">Peptacetobacter hominis</name>
    <dbReference type="NCBI Taxonomy" id="2743610"/>
    <lineage>
        <taxon>Bacteria</taxon>
        <taxon>Bacillati</taxon>
        <taxon>Bacillota</taxon>
        <taxon>Clostridia</taxon>
        <taxon>Peptostreptococcales</taxon>
        <taxon>Peptostreptococcaceae</taxon>
        <taxon>Peptacetobacter</taxon>
    </lineage>
</organism>
<dbReference type="InterPro" id="IPR035968">
    <property type="entry name" value="ATP_synth_F1_ATPase_gsu"/>
</dbReference>
<dbReference type="PROSITE" id="PS00153">
    <property type="entry name" value="ATPASE_GAMMA"/>
    <property type="match status" value="1"/>
</dbReference>
<reference evidence="11 12" key="1">
    <citation type="submission" date="2019-02" db="EMBL/GenBank/DDBJ databases">
        <title>Peptostreptococcaceae bacterium ZHW00191 nov., a new bacterium isolated from the human gut.</title>
        <authorList>
            <person name="Zhou H.-W."/>
            <person name="Chen X.-J."/>
        </authorList>
    </citation>
    <scope>NUCLEOTIDE SEQUENCE [LARGE SCALE GENOMIC DNA]</scope>
    <source>
        <strain evidence="11 12">ZHW00191</strain>
    </source>
</reference>
<dbReference type="CDD" id="cd12151">
    <property type="entry name" value="F1-ATPase_gamma"/>
    <property type="match status" value="1"/>
</dbReference>
<dbReference type="Proteomes" id="UP000317863">
    <property type="component" value="Unassembled WGS sequence"/>
</dbReference>
<dbReference type="GO" id="GO:0005886">
    <property type="term" value="C:plasma membrane"/>
    <property type="evidence" value="ECO:0007669"/>
    <property type="project" value="UniProtKB-SubCell"/>
</dbReference>
<keyword evidence="5 10" id="KW-0375">Hydrogen ion transport</keyword>
<keyword evidence="12" id="KW-1185">Reference proteome</keyword>
<dbReference type="InterPro" id="IPR023632">
    <property type="entry name" value="ATP_synth_F1_gsu_CS"/>
</dbReference>
<dbReference type="PANTHER" id="PTHR11693:SF22">
    <property type="entry name" value="ATP SYNTHASE SUBUNIT GAMMA, MITOCHONDRIAL"/>
    <property type="match status" value="1"/>
</dbReference>
<keyword evidence="6 10" id="KW-0406">Ion transport</keyword>
<evidence type="ECO:0000256" key="5">
    <source>
        <dbReference type="ARBA" id="ARBA00022781"/>
    </source>
</evidence>
<evidence type="ECO:0000256" key="3">
    <source>
        <dbReference type="ARBA" id="ARBA00007681"/>
    </source>
</evidence>
<evidence type="ECO:0000256" key="7">
    <source>
        <dbReference type="ARBA" id="ARBA00023136"/>
    </source>
</evidence>
<keyword evidence="9 10" id="KW-0066">ATP synthesis</keyword>
<dbReference type="Gene3D" id="3.40.1380.10">
    <property type="match status" value="1"/>
</dbReference>
<dbReference type="GO" id="GO:0046933">
    <property type="term" value="F:proton-transporting ATP synthase activity, rotational mechanism"/>
    <property type="evidence" value="ECO:0007669"/>
    <property type="project" value="UniProtKB-UniRule"/>
</dbReference>
<comment type="function">
    <text evidence="1 10">Produces ATP from ADP in the presence of a proton gradient across the membrane. The gamma chain is believed to be important in regulating ATPase activity and the flow of protons through the CF(0) complex.</text>
</comment>
<proteinExistence type="inferred from homology"/>
<name>A0A544QTF5_9FIRM</name>
<keyword evidence="10" id="KW-1003">Cell membrane</keyword>
<evidence type="ECO:0000256" key="8">
    <source>
        <dbReference type="ARBA" id="ARBA00023196"/>
    </source>
</evidence>
<comment type="subcellular location">
    <subcellularLocation>
        <location evidence="10">Cell membrane</location>
        <topology evidence="10">Peripheral membrane protein</topology>
    </subcellularLocation>
    <subcellularLocation>
        <location evidence="2">Membrane</location>
        <topology evidence="2">Peripheral membrane protein</topology>
    </subcellularLocation>
</comment>
<keyword evidence="8 10" id="KW-0139">CF(1)</keyword>
<evidence type="ECO:0000256" key="4">
    <source>
        <dbReference type="ARBA" id="ARBA00022448"/>
    </source>
</evidence>
<evidence type="ECO:0000256" key="6">
    <source>
        <dbReference type="ARBA" id="ARBA00023065"/>
    </source>
</evidence>
<dbReference type="RefSeq" id="WP_142536541.1">
    <property type="nucleotide sequence ID" value="NZ_SGJB01000018.1"/>
</dbReference>
<protein>
    <recommendedName>
        <fullName evidence="10">ATP synthase gamma chain</fullName>
    </recommendedName>
    <alternativeName>
        <fullName evidence="10">ATP synthase F1 sector gamma subunit</fullName>
    </alternativeName>
    <alternativeName>
        <fullName evidence="10">F-ATPase gamma subunit</fullName>
    </alternativeName>
</protein>
<evidence type="ECO:0000256" key="1">
    <source>
        <dbReference type="ARBA" id="ARBA00003456"/>
    </source>
</evidence>
<dbReference type="PRINTS" id="PR00126">
    <property type="entry name" value="ATPASEGAMMA"/>
</dbReference>
<evidence type="ECO:0000256" key="2">
    <source>
        <dbReference type="ARBA" id="ARBA00004170"/>
    </source>
</evidence>
<evidence type="ECO:0000313" key="12">
    <source>
        <dbReference type="Proteomes" id="UP000317863"/>
    </source>
</evidence>
<dbReference type="GO" id="GO:0045259">
    <property type="term" value="C:proton-transporting ATP synthase complex"/>
    <property type="evidence" value="ECO:0007669"/>
    <property type="project" value="UniProtKB-KW"/>
</dbReference>
<dbReference type="PANTHER" id="PTHR11693">
    <property type="entry name" value="ATP SYNTHASE GAMMA CHAIN"/>
    <property type="match status" value="1"/>
</dbReference>